<gene>
    <name evidence="1" type="ORF">HJ588_07775</name>
</gene>
<dbReference type="Proteomes" id="UP000557772">
    <property type="component" value="Unassembled WGS sequence"/>
</dbReference>
<evidence type="ECO:0000313" key="1">
    <source>
        <dbReference type="EMBL" id="NNG39171.1"/>
    </source>
</evidence>
<dbReference type="AlphaFoldDB" id="A0A849AIL6"/>
<comment type="caution">
    <text evidence="1">The sequence shown here is derived from an EMBL/GenBank/DDBJ whole genome shotgun (WGS) entry which is preliminary data.</text>
</comment>
<dbReference type="RefSeq" id="WP_171153689.1">
    <property type="nucleotide sequence ID" value="NZ_JABENB010000001.1"/>
</dbReference>
<organism evidence="1 2">
    <name type="scientific">Flexivirga aerilata</name>
    <dbReference type="NCBI Taxonomy" id="1656889"/>
    <lineage>
        <taxon>Bacteria</taxon>
        <taxon>Bacillati</taxon>
        <taxon>Actinomycetota</taxon>
        <taxon>Actinomycetes</taxon>
        <taxon>Micrococcales</taxon>
        <taxon>Dermacoccaceae</taxon>
        <taxon>Flexivirga</taxon>
    </lineage>
</organism>
<proteinExistence type="predicted"/>
<accession>A0A849AIL6</accession>
<name>A0A849AIL6_9MICO</name>
<reference evidence="1 2" key="1">
    <citation type="submission" date="2020-05" db="EMBL/GenBank/DDBJ databases">
        <title>Flexivirga sp. ID2601S isolated from air conditioner.</title>
        <authorList>
            <person name="Kim D.H."/>
        </authorList>
    </citation>
    <scope>NUCLEOTIDE SEQUENCE [LARGE SCALE GENOMIC DNA]</scope>
    <source>
        <strain evidence="1 2">ID2601S</strain>
    </source>
</reference>
<evidence type="ECO:0008006" key="3">
    <source>
        <dbReference type="Google" id="ProtNLM"/>
    </source>
</evidence>
<protein>
    <recommendedName>
        <fullName evidence="3">Pyridoxamine 5'-phosphate oxidase family protein</fullName>
    </recommendedName>
</protein>
<evidence type="ECO:0000313" key="2">
    <source>
        <dbReference type="Proteomes" id="UP000557772"/>
    </source>
</evidence>
<dbReference type="EMBL" id="JABENB010000001">
    <property type="protein sequence ID" value="NNG39171.1"/>
    <property type="molecule type" value="Genomic_DNA"/>
</dbReference>
<keyword evidence="2" id="KW-1185">Reference proteome</keyword>
<sequence>MSDLSEATAKALAKSKVAWLVLPDEQTVPVWYAAATDAALIVGGPGEQSVPELPPAIRVILRDKDTRAAVGPVDAWPVRLQPGTEPWEDAATALLAARQNNPPGGLREHWAAECTLWSIDLTGPHETDDEAQTVSS</sequence>